<dbReference type="PANTHER" id="PTHR42964">
    <property type="entry name" value="ENOYL-COA HYDRATASE"/>
    <property type="match status" value="1"/>
</dbReference>
<name>A0A4R6Z084_9GAMM</name>
<protein>
    <submittedName>
        <fullName evidence="2">Polyketide biosynthesis enoyl-CoA hydratase PksH</fullName>
    </submittedName>
</protein>
<dbReference type="EMBL" id="SNZH01000005">
    <property type="protein sequence ID" value="TDR44824.1"/>
    <property type="molecule type" value="Genomic_DNA"/>
</dbReference>
<evidence type="ECO:0000256" key="1">
    <source>
        <dbReference type="ARBA" id="ARBA00005254"/>
    </source>
</evidence>
<comment type="similarity">
    <text evidence="1">Belongs to the enoyl-CoA hydratase/isomerase family.</text>
</comment>
<evidence type="ECO:0000313" key="3">
    <source>
        <dbReference type="Proteomes" id="UP000295293"/>
    </source>
</evidence>
<dbReference type="CDD" id="cd06558">
    <property type="entry name" value="crotonase-like"/>
    <property type="match status" value="1"/>
</dbReference>
<reference evidence="2 3" key="1">
    <citation type="submission" date="2019-03" db="EMBL/GenBank/DDBJ databases">
        <title>Genomic Encyclopedia of Type Strains, Phase IV (KMG-IV): sequencing the most valuable type-strain genomes for metagenomic binning, comparative biology and taxonomic classification.</title>
        <authorList>
            <person name="Goeker M."/>
        </authorList>
    </citation>
    <scope>NUCLEOTIDE SEQUENCE [LARGE SCALE GENOMIC DNA]</scope>
    <source>
        <strain evidence="2 3">DSM 21667</strain>
    </source>
</reference>
<dbReference type="InterPro" id="IPR029045">
    <property type="entry name" value="ClpP/crotonase-like_dom_sf"/>
</dbReference>
<evidence type="ECO:0000313" key="2">
    <source>
        <dbReference type="EMBL" id="TDR44824.1"/>
    </source>
</evidence>
<gene>
    <name evidence="2" type="ORF">DFR29_1055</name>
</gene>
<proteinExistence type="inferred from homology"/>
<dbReference type="NCBIfam" id="NF005498">
    <property type="entry name" value="PRK07112.1"/>
    <property type="match status" value="1"/>
</dbReference>
<dbReference type="PANTHER" id="PTHR42964:SF1">
    <property type="entry name" value="POLYKETIDE BIOSYNTHESIS ENOYL-COA HYDRATASE PKSH-RELATED"/>
    <property type="match status" value="1"/>
</dbReference>
<dbReference type="InterPro" id="IPR001753">
    <property type="entry name" value="Enoyl-CoA_hydra/iso"/>
</dbReference>
<dbReference type="Pfam" id="PF00378">
    <property type="entry name" value="ECH_1"/>
    <property type="match status" value="1"/>
</dbReference>
<dbReference type="AlphaFoldDB" id="A0A4R6Z084"/>
<keyword evidence="3" id="KW-1185">Reference proteome</keyword>
<dbReference type="Gene3D" id="3.90.226.10">
    <property type="entry name" value="2-enoyl-CoA Hydratase, Chain A, domain 1"/>
    <property type="match status" value="1"/>
</dbReference>
<dbReference type="InterPro" id="IPR051683">
    <property type="entry name" value="Enoyl-CoA_Hydratase/Isomerase"/>
</dbReference>
<dbReference type="GO" id="GO:0003824">
    <property type="term" value="F:catalytic activity"/>
    <property type="evidence" value="ECO:0007669"/>
    <property type="project" value="UniProtKB-ARBA"/>
</dbReference>
<dbReference type="Proteomes" id="UP000295293">
    <property type="component" value="Unassembled WGS sequence"/>
</dbReference>
<accession>A0A4R6Z084</accession>
<dbReference type="RefSeq" id="WP_208113550.1">
    <property type="nucleotide sequence ID" value="NZ_SNZH01000005.1"/>
</dbReference>
<organism evidence="2 3">
    <name type="scientific">Tahibacter aquaticus</name>
    <dbReference type="NCBI Taxonomy" id="520092"/>
    <lineage>
        <taxon>Bacteria</taxon>
        <taxon>Pseudomonadati</taxon>
        <taxon>Pseudomonadota</taxon>
        <taxon>Gammaproteobacteria</taxon>
        <taxon>Lysobacterales</taxon>
        <taxon>Rhodanobacteraceae</taxon>
        <taxon>Tahibacter</taxon>
    </lineage>
</organism>
<dbReference type="SUPFAM" id="SSF52096">
    <property type="entry name" value="ClpP/crotonase"/>
    <property type="match status" value="1"/>
</dbReference>
<sequence>MNMSVTASSADFAHLETLKVRIEESVCYLQFHRPEANNAISAQLVAECSQVLDACEPAVSIVVLSGLPDVFCFGADFKEVTAGCAPVHAAYEGPGPMYDLWLRLATGPFVVISYVRGKANAGGLGFIGASDIVLADESAQFSLSELLFGLYPACVLPFLMRRIGFQKAHYLTLNAQAITAKNALDWGLVDACEAQGEPLLRRHVMRLRRLSRTALARYKSYASQLGPPLAAGRDAAVAGNLEVFTDEQNLRAIARYVQDGLFPWEQ</sequence>
<comment type="caution">
    <text evidence="2">The sequence shown here is derived from an EMBL/GenBank/DDBJ whole genome shotgun (WGS) entry which is preliminary data.</text>
</comment>